<comment type="caution">
    <text evidence="1">The sequence shown here is derived from an EMBL/GenBank/DDBJ whole genome shotgun (WGS) entry which is preliminary data.</text>
</comment>
<evidence type="ECO:0000313" key="1">
    <source>
        <dbReference type="EMBL" id="KAG0574596.1"/>
    </source>
</evidence>
<sequence>MEQINLLAALYREPVIEELFACKPVQQNSTLSWPKLLLSEPNTQYNLFLVGVSVLQRSHSSNLQNKLNDLTKSYQFNQHIYNQKNSTKHQQMKITQHQTIYTIPSGCNYCFGTSRFSPSNPRSTASSSSHFALLLQTLVLPRLHHTSPHFTQLLRRHPYPLPNPSTSNQHHSTPLYSTWHIKKQRTTPTSTSIKRQ</sequence>
<dbReference type="AlphaFoldDB" id="A0A8T0HUS1"/>
<accession>A0A8T0HUS1</accession>
<dbReference type="Proteomes" id="UP000822688">
    <property type="component" value="Chromosome V"/>
</dbReference>
<name>A0A8T0HUS1_CERPU</name>
<protein>
    <submittedName>
        <fullName evidence="1">Uncharacterized protein</fullName>
    </submittedName>
</protein>
<organism evidence="1 2">
    <name type="scientific">Ceratodon purpureus</name>
    <name type="common">Fire moss</name>
    <name type="synonym">Dicranum purpureum</name>
    <dbReference type="NCBI Taxonomy" id="3225"/>
    <lineage>
        <taxon>Eukaryota</taxon>
        <taxon>Viridiplantae</taxon>
        <taxon>Streptophyta</taxon>
        <taxon>Embryophyta</taxon>
        <taxon>Bryophyta</taxon>
        <taxon>Bryophytina</taxon>
        <taxon>Bryopsida</taxon>
        <taxon>Dicranidae</taxon>
        <taxon>Pseudoditrichales</taxon>
        <taxon>Ditrichaceae</taxon>
        <taxon>Ceratodon</taxon>
    </lineage>
</organism>
<reference evidence="1" key="1">
    <citation type="submission" date="2020-06" db="EMBL/GenBank/DDBJ databases">
        <title>WGS assembly of Ceratodon purpureus strain R40.</title>
        <authorList>
            <person name="Carey S.B."/>
            <person name="Jenkins J."/>
            <person name="Shu S."/>
            <person name="Lovell J.T."/>
            <person name="Sreedasyam A."/>
            <person name="Maumus F."/>
            <person name="Tiley G.P."/>
            <person name="Fernandez-Pozo N."/>
            <person name="Barry K."/>
            <person name="Chen C."/>
            <person name="Wang M."/>
            <person name="Lipzen A."/>
            <person name="Daum C."/>
            <person name="Saski C.A."/>
            <person name="Payton A.C."/>
            <person name="Mcbreen J.C."/>
            <person name="Conrad R.E."/>
            <person name="Kollar L.M."/>
            <person name="Olsson S."/>
            <person name="Huttunen S."/>
            <person name="Landis J.B."/>
            <person name="Wickett N.J."/>
            <person name="Johnson M.G."/>
            <person name="Rensing S.A."/>
            <person name="Grimwood J."/>
            <person name="Schmutz J."/>
            <person name="Mcdaniel S.F."/>
        </authorList>
    </citation>
    <scope>NUCLEOTIDE SEQUENCE</scope>
    <source>
        <strain evidence="1">R40</strain>
    </source>
</reference>
<evidence type="ECO:0000313" key="2">
    <source>
        <dbReference type="Proteomes" id="UP000822688"/>
    </source>
</evidence>
<keyword evidence="2" id="KW-1185">Reference proteome</keyword>
<gene>
    <name evidence="1" type="ORF">KC19_VG275100</name>
</gene>
<proteinExistence type="predicted"/>
<dbReference type="EMBL" id="CM026426">
    <property type="protein sequence ID" value="KAG0574596.1"/>
    <property type="molecule type" value="Genomic_DNA"/>
</dbReference>